<feature type="compositionally biased region" description="Basic and acidic residues" evidence="1">
    <location>
        <begin position="37"/>
        <end position="49"/>
    </location>
</feature>
<keyword evidence="2" id="KW-0732">Signal</keyword>
<feature type="region of interest" description="Disordered" evidence="1">
    <location>
        <begin position="91"/>
        <end position="115"/>
    </location>
</feature>
<reference evidence="4" key="1">
    <citation type="submission" date="2016-04" db="EMBL/GenBank/DDBJ databases">
        <authorList>
            <person name="Guldener U."/>
            <person name="Guldener U."/>
        </authorList>
    </citation>
    <scope>NUCLEOTIDE SEQUENCE [LARGE SCALE GENOMIC DNA]</scope>
    <source>
        <strain evidence="4">UB2112</strain>
    </source>
</reference>
<organism evidence="3 4">
    <name type="scientific">Ustilago bromivora</name>
    <dbReference type="NCBI Taxonomy" id="307758"/>
    <lineage>
        <taxon>Eukaryota</taxon>
        <taxon>Fungi</taxon>
        <taxon>Dikarya</taxon>
        <taxon>Basidiomycota</taxon>
        <taxon>Ustilaginomycotina</taxon>
        <taxon>Ustilaginomycetes</taxon>
        <taxon>Ustilaginales</taxon>
        <taxon>Ustilaginaceae</taxon>
        <taxon>Ustilago</taxon>
    </lineage>
</organism>
<evidence type="ECO:0000256" key="2">
    <source>
        <dbReference type="SAM" id="SignalP"/>
    </source>
</evidence>
<evidence type="ECO:0008006" key="5">
    <source>
        <dbReference type="Google" id="ProtNLM"/>
    </source>
</evidence>
<feature type="compositionally biased region" description="Low complexity" evidence="1">
    <location>
        <begin position="91"/>
        <end position="103"/>
    </location>
</feature>
<feature type="region of interest" description="Disordered" evidence="1">
    <location>
        <begin position="173"/>
        <end position="217"/>
    </location>
</feature>
<feature type="region of interest" description="Disordered" evidence="1">
    <location>
        <begin position="36"/>
        <end position="57"/>
    </location>
</feature>
<name>A0A1K0G625_9BASI</name>
<dbReference type="EMBL" id="LT558125">
    <property type="protein sequence ID" value="SAM82989.1"/>
    <property type="molecule type" value="Genomic_DNA"/>
</dbReference>
<feature type="compositionally biased region" description="Polar residues" evidence="1">
    <location>
        <begin position="184"/>
        <end position="203"/>
    </location>
</feature>
<evidence type="ECO:0000313" key="3">
    <source>
        <dbReference type="EMBL" id="SAM82989.1"/>
    </source>
</evidence>
<gene>
    <name evidence="3" type="ORF">UBRO_21071</name>
</gene>
<evidence type="ECO:0000313" key="4">
    <source>
        <dbReference type="Proteomes" id="UP000179920"/>
    </source>
</evidence>
<dbReference type="OrthoDB" id="10595947at2759"/>
<sequence>MTLRSGLFYCLLLLQLRLHVVVAALTGFDGPVGAHNEASHTSHHFRDPNEQPVQPSSSNPIRVMSCHYINRLVSPESDFRFDHPISVWGSTSASLSPDPSNSSHTGSNVPADLYPDSGLPLSATWDHEYSQDSHHKQAFLGLLVEVAERNWHRPWALAKTDAAPYQHVQTGLTLGRKRTRESDSQNAHSSHIASENNSPTFQQGLEPDHDPAHAAVNTNSKRVGRCWSAEMMRNFVHRRRQIHFKEPLTLALIPYDAVNTHRQPNRAHPLFFYPPDNTVLDMNKERVFTGRLKWLDMNNLPPRSRKVPFVTPPESIKESGFEPIVRMTTHQFKSTERTYKPREVYPLDGTHYYQLWELPVNADTPIKVTALHYGVGQLAASDVDEVELHLQRKQAAVDLRASEVVRPDMKRRLSRRLA</sequence>
<feature type="signal peptide" evidence="2">
    <location>
        <begin position="1"/>
        <end position="23"/>
    </location>
</feature>
<dbReference type="AlphaFoldDB" id="A0A1K0G625"/>
<feature type="chain" id="PRO_5009664151" description="Effector family protein Eff1" evidence="2">
    <location>
        <begin position="24"/>
        <end position="418"/>
    </location>
</feature>
<dbReference type="Proteomes" id="UP000179920">
    <property type="component" value="Chromosome IX"/>
</dbReference>
<proteinExistence type="predicted"/>
<evidence type="ECO:0000256" key="1">
    <source>
        <dbReference type="SAM" id="MobiDB-lite"/>
    </source>
</evidence>
<accession>A0A1K0G625</accession>
<protein>
    <recommendedName>
        <fullName evidence="5">Effector family protein Eff1</fullName>
    </recommendedName>
</protein>